<evidence type="ECO:0000313" key="2">
    <source>
        <dbReference type="EMBL" id="KZF26638.1"/>
    </source>
</evidence>
<evidence type="ECO:0000256" key="1">
    <source>
        <dbReference type="SAM" id="Phobius"/>
    </source>
</evidence>
<organism evidence="2 3">
    <name type="scientific">Xylona heveae (strain CBS 132557 / TC161)</name>
    <dbReference type="NCBI Taxonomy" id="1328760"/>
    <lineage>
        <taxon>Eukaryota</taxon>
        <taxon>Fungi</taxon>
        <taxon>Dikarya</taxon>
        <taxon>Ascomycota</taxon>
        <taxon>Pezizomycotina</taxon>
        <taxon>Xylonomycetes</taxon>
        <taxon>Xylonales</taxon>
        <taxon>Xylonaceae</taxon>
        <taxon>Xylona</taxon>
    </lineage>
</organism>
<dbReference type="Proteomes" id="UP000076632">
    <property type="component" value="Unassembled WGS sequence"/>
</dbReference>
<feature type="transmembrane region" description="Helical" evidence="1">
    <location>
        <begin position="119"/>
        <end position="138"/>
    </location>
</feature>
<keyword evidence="1" id="KW-0472">Membrane</keyword>
<sequence length="167" mass="18934">MLRPADEATKETTGYIGRRGISFLFPFFLYLPFLSEGGLWAFYCGLSIWGFSVTFFSRSSRAWFTLNWDDYSVAWKRGIYHVQNFFCSLDSAATAAAGKCSSCLQTNHTVCWLHRSLSLFLRVFLSFVSLILDTTYILNNTIAKKNFAKTTHSPYLPLVSKVSSSVL</sequence>
<name>A0A165JUC0_XYLHT</name>
<dbReference type="GeneID" id="28894532"/>
<keyword evidence="1" id="KW-1133">Transmembrane helix</keyword>
<protein>
    <submittedName>
        <fullName evidence="2">Uncharacterized protein</fullName>
    </submittedName>
</protein>
<accession>A0A165JUC0</accession>
<dbReference type="InParanoid" id="A0A165JUC0"/>
<dbReference type="AlphaFoldDB" id="A0A165JUC0"/>
<keyword evidence="1" id="KW-0812">Transmembrane</keyword>
<evidence type="ECO:0000313" key="3">
    <source>
        <dbReference type="Proteomes" id="UP000076632"/>
    </source>
</evidence>
<dbReference type="EMBL" id="KV407454">
    <property type="protein sequence ID" value="KZF26638.1"/>
    <property type="molecule type" value="Genomic_DNA"/>
</dbReference>
<proteinExistence type="predicted"/>
<keyword evidence="3" id="KW-1185">Reference proteome</keyword>
<gene>
    <name evidence="2" type="ORF">L228DRAFT_16097</name>
</gene>
<reference evidence="2 3" key="1">
    <citation type="journal article" date="2016" name="Fungal Biol.">
        <title>The genome of Xylona heveae provides a window into fungal endophytism.</title>
        <authorList>
            <person name="Gazis R."/>
            <person name="Kuo A."/>
            <person name="Riley R."/>
            <person name="LaButti K."/>
            <person name="Lipzen A."/>
            <person name="Lin J."/>
            <person name="Amirebrahimi M."/>
            <person name="Hesse C.N."/>
            <person name="Spatafora J.W."/>
            <person name="Henrissat B."/>
            <person name="Hainaut M."/>
            <person name="Grigoriev I.V."/>
            <person name="Hibbett D.S."/>
        </authorList>
    </citation>
    <scope>NUCLEOTIDE SEQUENCE [LARGE SCALE GENOMIC DNA]</scope>
    <source>
        <strain evidence="2 3">TC161</strain>
    </source>
</reference>
<dbReference type="RefSeq" id="XP_018192193.1">
    <property type="nucleotide sequence ID" value="XM_018329395.1"/>
</dbReference>